<keyword evidence="8 16" id="KW-0378">Hydrolase</keyword>
<evidence type="ECO:0000256" key="5">
    <source>
        <dbReference type="ARBA" id="ARBA00011921"/>
    </source>
</evidence>
<evidence type="ECO:0000256" key="6">
    <source>
        <dbReference type="ARBA" id="ARBA00022605"/>
    </source>
</evidence>
<dbReference type="AlphaFoldDB" id="A0A1X6XM64"/>
<evidence type="ECO:0000256" key="8">
    <source>
        <dbReference type="ARBA" id="ARBA00022801"/>
    </source>
</evidence>
<evidence type="ECO:0000256" key="10">
    <source>
        <dbReference type="ARBA" id="ARBA00022915"/>
    </source>
</evidence>
<dbReference type="EMBL" id="FWFF01000019">
    <property type="protein sequence ID" value="SLN00089.1"/>
    <property type="molecule type" value="Genomic_DNA"/>
</dbReference>
<keyword evidence="6" id="KW-0028">Amino-acid biosynthesis</keyword>
<gene>
    <name evidence="16" type="ORF">FM105_12205</name>
</gene>
<dbReference type="Gene3D" id="3.40.630.10">
    <property type="entry name" value="Zn peptidases"/>
    <property type="match status" value="1"/>
</dbReference>
<evidence type="ECO:0000256" key="9">
    <source>
        <dbReference type="ARBA" id="ARBA00022833"/>
    </source>
</evidence>
<reference evidence="17" key="1">
    <citation type="submission" date="2017-02" db="EMBL/GenBank/DDBJ databases">
        <authorList>
            <person name="Dridi B."/>
        </authorList>
    </citation>
    <scope>NUCLEOTIDE SEQUENCE [LARGE SCALE GENOMIC DNA]</scope>
    <source>
        <strain evidence="17">B Co 03.10</strain>
    </source>
</reference>
<keyword evidence="11" id="KW-0457">Lysine biosynthesis</keyword>
<keyword evidence="17" id="KW-1185">Reference proteome</keyword>
<evidence type="ECO:0000256" key="14">
    <source>
        <dbReference type="NCBIfam" id="TIGR01900"/>
    </source>
</evidence>
<feature type="domain" description="Peptidase M20 dimerisation" evidence="15">
    <location>
        <begin position="188"/>
        <end position="285"/>
    </location>
</feature>
<evidence type="ECO:0000256" key="1">
    <source>
        <dbReference type="ARBA" id="ARBA00001941"/>
    </source>
</evidence>
<accession>A0A1X6XM64</accession>
<evidence type="ECO:0000256" key="2">
    <source>
        <dbReference type="ARBA" id="ARBA00001947"/>
    </source>
</evidence>
<dbReference type="GO" id="GO:0008777">
    <property type="term" value="F:acetylornithine deacetylase activity"/>
    <property type="evidence" value="ECO:0007669"/>
    <property type="project" value="TreeGrafter"/>
</dbReference>
<evidence type="ECO:0000256" key="3">
    <source>
        <dbReference type="ARBA" id="ARBA00005130"/>
    </source>
</evidence>
<evidence type="ECO:0000313" key="16">
    <source>
        <dbReference type="EMBL" id="SLN00089.1"/>
    </source>
</evidence>
<organism evidence="16 17">
    <name type="scientific">Brevibacterium yomogidense</name>
    <dbReference type="NCBI Taxonomy" id="946573"/>
    <lineage>
        <taxon>Bacteria</taxon>
        <taxon>Bacillati</taxon>
        <taxon>Actinomycetota</taxon>
        <taxon>Actinomycetes</taxon>
        <taxon>Micrococcales</taxon>
        <taxon>Brevibacteriaceae</taxon>
        <taxon>Brevibacterium</taxon>
    </lineage>
</organism>
<keyword evidence="7" id="KW-0479">Metal-binding</keyword>
<evidence type="ECO:0000256" key="7">
    <source>
        <dbReference type="ARBA" id="ARBA00022723"/>
    </source>
</evidence>
<keyword evidence="12" id="KW-0170">Cobalt</keyword>
<comment type="cofactor">
    <cofactor evidence="2">
        <name>Zn(2+)</name>
        <dbReference type="ChEBI" id="CHEBI:29105"/>
    </cofactor>
</comment>
<dbReference type="Pfam" id="PF01546">
    <property type="entry name" value="Peptidase_M20"/>
    <property type="match status" value="1"/>
</dbReference>
<proteinExistence type="predicted"/>
<evidence type="ECO:0000313" key="17">
    <source>
        <dbReference type="Proteomes" id="UP000196581"/>
    </source>
</evidence>
<protein>
    <recommendedName>
        <fullName evidence="5 14">Succinyl-diaminopimelate desuccinylase</fullName>
        <ecNumber evidence="5 14">3.5.1.18</ecNumber>
    </recommendedName>
</protein>
<dbReference type="SUPFAM" id="SSF55031">
    <property type="entry name" value="Bacterial exopeptidase dimerisation domain"/>
    <property type="match status" value="1"/>
</dbReference>
<dbReference type="GO" id="GO:0009089">
    <property type="term" value="P:lysine biosynthetic process via diaminopimelate"/>
    <property type="evidence" value="ECO:0007669"/>
    <property type="project" value="UniProtKB-UniRule"/>
</dbReference>
<evidence type="ECO:0000256" key="4">
    <source>
        <dbReference type="ARBA" id="ARBA00011738"/>
    </source>
</evidence>
<dbReference type="PROSITE" id="PS00758">
    <property type="entry name" value="ARGE_DAPE_CPG2_1"/>
    <property type="match status" value="1"/>
</dbReference>
<sequence length="393" mass="40689">MTPPAPSAARDSAALCAALDDPVELTARLCDIPSVSGDEARIADAVEAVLREISAGDGPSLEIVRNGDALIARTTLGLDERVLVAGHLDTVPIEDNLPTDRRVLDGQDVVWGRGACDMKAGVAMQLAVARALRAPARDVTWVFYDHEEVDASLNGLGRLAADHPDLLAADLAILGEPSNAGIEGGCNGTIRVEVRTTGVRAHSARAFMGENAIHAAAPILATLADYEERTVTVDGLDYRESMSAVGISGGVAGNVVPDACTVLVNHRFAPSTSGAEAEAHLRELFAGFDVTVVDLSEGARPGLDKPTAQAFADAVGAPVAPKLGWTDVARFSALGVPALNFGPGNPLFAHRADEHVPAAEVLAASSALLTFLEPAAGAPAWAQDGTEQDEDAR</sequence>
<keyword evidence="9" id="KW-0862">Zinc</keyword>
<dbReference type="FunFam" id="3.30.70.360:FF:000011">
    <property type="entry name" value="Succinyl-diaminopimelate desuccinylase"/>
    <property type="match status" value="1"/>
</dbReference>
<dbReference type="Proteomes" id="UP000196581">
    <property type="component" value="Unassembled WGS sequence"/>
</dbReference>
<evidence type="ECO:0000259" key="15">
    <source>
        <dbReference type="Pfam" id="PF07687"/>
    </source>
</evidence>
<dbReference type="GO" id="GO:0019877">
    <property type="term" value="P:diaminopimelate biosynthetic process"/>
    <property type="evidence" value="ECO:0007669"/>
    <property type="project" value="UniProtKB-KW"/>
</dbReference>
<comment type="cofactor">
    <cofactor evidence="1">
        <name>Co(2+)</name>
        <dbReference type="ChEBI" id="CHEBI:48828"/>
    </cofactor>
</comment>
<name>A0A1X6XM64_9MICO</name>
<dbReference type="Gene3D" id="3.30.70.360">
    <property type="match status" value="1"/>
</dbReference>
<dbReference type="EC" id="3.5.1.18" evidence="5 14"/>
<dbReference type="Pfam" id="PF07687">
    <property type="entry name" value="M20_dimer"/>
    <property type="match status" value="1"/>
</dbReference>
<evidence type="ECO:0000256" key="11">
    <source>
        <dbReference type="ARBA" id="ARBA00023154"/>
    </source>
</evidence>
<dbReference type="RefSeq" id="WP_087008579.1">
    <property type="nucleotide sequence ID" value="NZ_FWFF01000019.1"/>
</dbReference>
<dbReference type="PANTHER" id="PTHR43808">
    <property type="entry name" value="ACETYLORNITHINE DEACETYLASE"/>
    <property type="match status" value="1"/>
</dbReference>
<dbReference type="PANTHER" id="PTHR43808:SF31">
    <property type="entry name" value="N-ACETYL-L-CITRULLINE DEACETYLASE"/>
    <property type="match status" value="1"/>
</dbReference>
<dbReference type="SUPFAM" id="SSF53187">
    <property type="entry name" value="Zn-dependent exopeptidases"/>
    <property type="match status" value="1"/>
</dbReference>
<comment type="pathway">
    <text evidence="3">Amino-acid biosynthesis; L-lysine biosynthesis via DAP pathway; LL-2,6-diaminopimelate from (S)-tetrahydrodipicolinate (succinylase route): step 3/3.</text>
</comment>
<evidence type="ECO:0000256" key="13">
    <source>
        <dbReference type="ARBA" id="ARBA00051301"/>
    </source>
</evidence>
<dbReference type="InterPro" id="IPR002933">
    <property type="entry name" value="Peptidase_M20"/>
</dbReference>
<dbReference type="InterPro" id="IPR036264">
    <property type="entry name" value="Bact_exopeptidase_dim_dom"/>
</dbReference>
<evidence type="ECO:0000256" key="12">
    <source>
        <dbReference type="ARBA" id="ARBA00023285"/>
    </source>
</evidence>
<dbReference type="GO" id="GO:0006526">
    <property type="term" value="P:L-arginine biosynthetic process"/>
    <property type="evidence" value="ECO:0007669"/>
    <property type="project" value="TreeGrafter"/>
</dbReference>
<dbReference type="InterPro" id="IPR010174">
    <property type="entry name" value="Succinyl-DAP_deSuclase_DapE"/>
</dbReference>
<dbReference type="NCBIfam" id="TIGR01900">
    <property type="entry name" value="dapE-gram_pos"/>
    <property type="match status" value="1"/>
</dbReference>
<comment type="subunit">
    <text evidence="4">Homodimer.</text>
</comment>
<comment type="catalytic activity">
    <reaction evidence="13">
        <text>N-succinyl-(2S,6S)-2,6-diaminopimelate + H2O = (2S,6S)-2,6-diaminopimelate + succinate</text>
        <dbReference type="Rhea" id="RHEA:22608"/>
        <dbReference type="ChEBI" id="CHEBI:15377"/>
        <dbReference type="ChEBI" id="CHEBI:30031"/>
        <dbReference type="ChEBI" id="CHEBI:57609"/>
        <dbReference type="ChEBI" id="CHEBI:58087"/>
        <dbReference type="EC" id="3.5.1.18"/>
    </reaction>
</comment>
<dbReference type="GO" id="GO:0046872">
    <property type="term" value="F:metal ion binding"/>
    <property type="evidence" value="ECO:0007669"/>
    <property type="project" value="UniProtKB-KW"/>
</dbReference>
<dbReference type="InterPro" id="IPR011650">
    <property type="entry name" value="Peptidase_M20_dimer"/>
</dbReference>
<dbReference type="GO" id="GO:0009014">
    <property type="term" value="F:succinyl-diaminopimelate desuccinylase activity"/>
    <property type="evidence" value="ECO:0007669"/>
    <property type="project" value="UniProtKB-UniRule"/>
</dbReference>
<keyword evidence="10" id="KW-0220">Diaminopimelate biosynthesis</keyword>
<dbReference type="InterPro" id="IPR050072">
    <property type="entry name" value="Peptidase_M20A"/>
</dbReference>
<dbReference type="InterPro" id="IPR001261">
    <property type="entry name" value="ArgE/DapE_CS"/>
</dbReference>